<name>A0A6G0X6A5_9STRA</name>
<evidence type="ECO:0000313" key="2">
    <source>
        <dbReference type="Proteomes" id="UP000481153"/>
    </source>
</evidence>
<sequence length="585" mass="66847">MTCHVEFFHVHCERTTNLFSGAYVRRYTNQGCNVLRCFPHCCPHTEHRGCGSSISLRILTCSMAPSKLQAFATFQPCAMRQFDPGYFVPFAVFADRRSASNHKGKWLQGRLDYSLTPLCFHFNERRLEGWHYDWKSGATAIQRLEMHQLCVYVVSPNVYDPSTCTVVASAFSTPFQLGSYRRALFPPGKSLVVSSPAILPMDATSHPSSPAILYDLHHSCRSLNICDYPNEWRLFEQSLIREFQEWFKIDLSHTALVAFDGREQTILRDFQGSRKATLKLLRWWISPSNQHAMSNFLHGLMADASTPSIDGAFEKWSHFLKARLDRVEPKVIKLFLRSRSRQFGNQTSSSQENNLQLFTKLWRTAIEKSSIDRPLSTEQNGLNGEWMAGLNHSEIRLHSAGISFLGMSQALTMMFGLRINLVKDILQVRTTLAIIVKPLTLTRCNSAPRQFETLPNGESLQLFDPSLLLGDYIGWIEGDTLQLWLYGWPKQSGEIRYVLHIRVNLLPDDHLVVESTLETCTYETPVDFDAQSPDERIFRSDSMALEKFMEATICYHRHAIVENNQLTSCIEPCKISKDVQSILVL</sequence>
<proteinExistence type="predicted"/>
<gene>
    <name evidence="1" type="ORF">Ae201684_008097</name>
</gene>
<keyword evidence="2" id="KW-1185">Reference proteome</keyword>
<dbReference type="Proteomes" id="UP000481153">
    <property type="component" value="Unassembled WGS sequence"/>
</dbReference>
<evidence type="ECO:0000313" key="1">
    <source>
        <dbReference type="EMBL" id="KAF0735407.1"/>
    </source>
</evidence>
<protein>
    <submittedName>
        <fullName evidence="1">Uncharacterized protein</fullName>
    </submittedName>
</protein>
<comment type="caution">
    <text evidence="1">The sequence shown here is derived from an EMBL/GenBank/DDBJ whole genome shotgun (WGS) entry which is preliminary data.</text>
</comment>
<dbReference type="VEuPathDB" id="FungiDB:AeMF1_013799"/>
<dbReference type="AlphaFoldDB" id="A0A6G0X6A5"/>
<dbReference type="EMBL" id="VJMJ01000098">
    <property type="protein sequence ID" value="KAF0735407.1"/>
    <property type="molecule type" value="Genomic_DNA"/>
</dbReference>
<reference evidence="1 2" key="1">
    <citation type="submission" date="2019-07" db="EMBL/GenBank/DDBJ databases">
        <title>Genomics analysis of Aphanomyces spp. identifies a new class of oomycete effector associated with host adaptation.</title>
        <authorList>
            <person name="Gaulin E."/>
        </authorList>
    </citation>
    <scope>NUCLEOTIDE SEQUENCE [LARGE SCALE GENOMIC DNA]</scope>
    <source>
        <strain evidence="1 2">ATCC 201684</strain>
    </source>
</reference>
<organism evidence="1 2">
    <name type="scientific">Aphanomyces euteiches</name>
    <dbReference type="NCBI Taxonomy" id="100861"/>
    <lineage>
        <taxon>Eukaryota</taxon>
        <taxon>Sar</taxon>
        <taxon>Stramenopiles</taxon>
        <taxon>Oomycota</taxon>
        <taxon>Saprolegniomycetes</taxon>
        <taxon>Saprolegniales</taxon>
        <taxon>Verrucalvaceae</taxon>
        <taxon>Aphanomyces</taxon>
    </lineage>
</organism>
<accession>A0A6G0X6A5</accession>